<evidence type="ECO:0000256" key="12">
    <source>
        <dbReference type="RuleBase" id="RU004161"/>
    </source>
</evidence>
<evidence type="ECO:0000256" key="3">
    <source>
        <dbReference type="ARBA" id="ARBA00012053"/>
    </source>
</evidence>
<dbReference type="Gene3D" id="3.20.20.70">
    <property type="entry name" value="Aldolase class I"/>
    <property type="match status" value="1"/>
</dbReference>
<dbReference type="GO" id="GO:0005829">
    <property type="term" value="C:cytosol"/>
    <property type="evidence" value="ECO:0007669"/>
    <property type="project" value="TreeGrafter"/>
</dbReference>
<evidence type="ECO:0000256" key="2">
    <source>
        <dbReference type="ARBA" id="ARBA00008055"/>
    </source>
</evidence>
<dbReference type="AlphaFoldDB" id="A0AAV5LJX6"/>
<dbReference type="GO" id="GO:0006783">
    <property type="term" value="P:heme biosynthetic process"/>
    <property type="evidence" value="ECO:0007669"/>
    <property type="project" value="UniProtKB-KW"/>
</dbReference>
<keyword evidence="8" id="KW-0627">Porphyrin biosynthesis</keyword>
<sequence>MVSMMVNSHYTVPSIKGFDIQNHVGVRSTSTLRFNAGEGLRRRPFVVRASESRDGHVKKMGMSVAQCEAAVVSGNVHEAPPVPPTPAVPTGTPGIQPLQLNRRPRRNRKSTALRKSFQEANLSPANFIYPLFIHEGEEDTPIGAMPGCYRLGWRHGLVEEVRKARDVGVNNIMLFPKVPDALKSPTGDEAYDDNGLVPRAIRLLKDKYPDLVIYTDVALDPYSSGGHDGIVREDVIINDEMVYQLCKQAVSQARAGADVISPSDMMDGRVAADMVVVALMHGELVLGIFLPNTIIANQTMPFRHANSFYGPFHEAINSSPCFGDKRMYQMNPANYREALIEAREDEAEGADILLARISPFLGTLDVIKLLKDKFHLPIAAYQVSGEYSIIKAGGLLKMIDEEKVMIESLICLRRAGAGIILTYFALAAARRLWGEKN</sequence>
<feature type="compositionally biased region" description="Basic residues" evidence="13">
    <location>
        <begin position="102"/>
        <end position="112"/>
    </location>
</feature>
<protein>
    <recommendedName>
        <fullName evidence="3">porphobilinogen synthase</fullName>
        <ecNumber evidence="3">4.2.1.24</ecNumber>
    </recommendedName>
    <alternativeName>
        <fullName evidence="10">Porphobilinogen synthase</fullName>
    </alternativeName>
</protein>
<dbReference type="GO" id="GO:0008270">
    <property type="term" value="F:zinc ion binding"/>
    <property type="evidence" value="ECO:0007669"/>
    <property type="project" value="TreeGrafter"/>
</dbReference>
<feature type="compositionally biased region" description="Low complexity" evidence="13">
    <location>
        <begin position="88"/>
        <end position="101"/>
    </location>
</feature>
<dbReference type="Proteomes" id="UP001054252">
    <property type="component" value="Unassembled WGS sequence"/>
</dbReference>
<dbReference type="Pfam" id="PF00490">
    <property type="entry name" value="ALAD"/>
    <property type="match status" value="1"/>
</dbReference>
<evidence type="ECO:0000256" key="8">
    <source>
        <dbReference type="ARBA" id="ARBA00023244"/>
    </source>
</evidence>
<dbReference type="EC" id="4.2.1.24" evidence="3"/>
<evidence type="ECO:0000313" key="15">
    <source>
        <dbReference type="Proteomes" id="UP001054252"/>
    </source>
</evidence>
<comment type="caution">
    <text evidence="14">The sequence shown here is derived from an EMBL/GenBank/DDBJ whole genome shotgun (WGS) entry which is preliminary data.</text>
</comment>
<evidence type="ECO:0000256" key="4">
    <source>
        <dbReference type="ARBA" id="ARBA00022533"/>
    </source>
</evidence>
<name>A0AAV5LJX6_9ROSI</name>
<feature type="region of interest" description="Disordered" evidence="13">
    <location>
        <begin position="78"/>
        <end position="112"/>
    </location>
</feature>
<gene>
    <name evidence="14" type="ORF">SLEP1_g45706</name>
</gene>
<evidence type="ECO:0000313" key="14">
    <source>
        <dbReference type="EMBL" id="GKV37711.1"/>
    </source>
</evidence>
<proteinExistence type="inferred from homology"/>
<keyword evidence="4" id="KW-0021">Allosteric enzyme</keyword>
<comment type="similarity">
    <text evidence="2 12">Belongs to the ALAD family.</text>
</comment>
<evidence type="ECO:0000256" key="11">
    <source>
        <dbReference type="ARBA" id="ARBA00047651"/>
    </source>
</evidence>
<evidence type="ECO:0000256" key="13">
    <source>
        <dbReference type="SAM" id="MobiDB-lite"/>
    </source>
</evidence>
<dbReference type="EMBL" id="BPVZ01000124">
    <property type="protein sequence ID" value="GKV37711.1"/>
    <property type="molecule type" value="Genomic_DNA"/>
</dbReference>
<dbReference type="InterPro" id="IPR001731">
    <property type="entry name" value="ALAD"/>
</dbReference>
<organism evidence="14 15">
    <name type="scientific">Rubroshorea leprosula</name>
    <dbReference type="NCBI Taxonomy" id="152421"/>
    <lineage>
        <taxon>Eukaryota</taxon>
        <taxon>Viridiplantae</taxon>
        <taxon>Streptophyta</taxon>
        <taxon>Embryophyta</taxon>
        <taxon>Tracheophyta</taxon>
        <taxon>Spermatophyta</taxon>
        <taxon>Magnoliopsida</taxon>
        <taxon>eudicotyledons</taxon>
        <taxon>Gunneridae</taxon>
        <taxon>Pentapetalae</taxon>
        <taxon>rosids</taxon>
        <taxon>malvids</taxon>
        <taxon>Malvales</taxon>
        <taxon>Dipterocarpaceae</taxon>
        <taxon>Rubroshorea</taxon>
    </lineage>
</organism>
<dbReference type="GO" id="GO:0004655">
    <property type="term" value="F:porphobilinogen synthase activity"/>
    <property type="evidence" value="ECO:0007669"/>
    <property type="project" value="UniProtKB-EC"/>
</dbReference>
<dbReference type="GO" id="GO:0015995">
    <property type="term" value="P:chlorophyll biosynthetic process"/>
    <property type="evidence" value="ECO:0007669"/>
    <property type="project" value="UniProtKB-KW"/>
</dbReference>
<evidence type="ECO:0000256" key="7">
    <source>
        <dbReference type="ARBA" id="ARBA00023239"/>
    </source>
</evidence>
<dbReference type="PANTHER" id="PTHR11458:SF0">
    <property type="entry name" value="DELTA-AMINOLEVULINIC ACID DEHYDRATASE"/>
    <property type="match status" value="1"/>
</dbReference>
<keyword evidence="15" id="KW-1185">Reference proteome</keyword>
<evidence type="ECO:0000256" key="5">
    <source>
        <dbReference type="ARBA" id="ARBA00023133"/>
    </source>
</evidence>
<evidence type="ECO:0000256" key="10">
    <source>
        <dbReference type="ARBA" id="ARBA00032837"/>
    </source>
</evidence>
<comment type="pathway">
    <text evidence="1">Porphyrin-containing compound metabolism; protoporphyrin-IX biosynthesis; coproporphyrinogen-III from 5-aminolevulinate: step 1/4.</text>
</comment>
<keyword evidence="5" id="KW-0350">Heme biosynthesis</keyword>
<dbReference type="PANTHER" id="PTHR11458">
    <property type="entry name" value="DELTA-AMINOLEVULINIC ACID DEHYDRATASE"/>
    <property type="match status" value="1"/>
</dbReference>
<dbReference type="InterPro" id="IPR013785">
    <property type="entry name" value="Aldolase_TIM"/>
</dbReference>
<dbReference type="PRINTS" id="PR00144">
    <property type="entry name" value="DALDHYDRTASE"/>
</dbReference>
<comment type="catalytic activity">
    <reaction evidence="11">
        <text>2 5-aminolevulinate = porphobilinogen + 2 H2O + H(+)</text>
        <dbReference type="Rhea" id="RHEA:24064"/>
        <dbReference type="ChEBI" id="CHEBI:15377"/>
        <dbReference type="ChEBI" id="CHEBI:15378"/>
        <dbReference type="ChEBI" id="CHEBI:58126"/>
        <dbReference type="ChEBI" id="CHEBI:356416"/>
        <dbReference type="EC" id="4.2.1.24"/>
    </reaction>
</comment>
<keyword evidence="7" id="KW-0456">Lyase</keyword>
<evidence type="ECO:0000256" key="1">
    <source>
        <dbReference type="ARBA" id="ARBA00004694"/>
    </source>
</evidence>
<dbReference type="SMART" id="SM01004">
    <property type="entry name" value="ALAD"/>
    <property type="match status" value="1"/>
</dbReference>
<comment type="function">
    <text evidence="9">Catalyzes an early step in the biosynthesis of tetrapyrroles. Binds two molecules of 5-aminolevulinate per subunit, each at a distinct site, and catalyzes their condensation to form porphobilinogen.</text>
</comment>
<evidence type="ECO:0000256" key="9">
    <source>
        <dbReference type="ARBA" id="ARBA00025628"/>
    </source>
</evidence>
<dbReference type="NCBIfam" id="NF006762">
    <property type="entry name" value="PRK09283.1"/>
    <property type="match status" value="1"/>
</dbReference>
<reference evidence="14 15" key="1">
    <citation type="journal article" date="2021" name="Commun. Biol.">
        <title>The genome of Shorea leprosula (Dipterocarpaceae) highlights the ecological relevance of drought in aseasonal tropical rainforests.</title>
        <authorList>
            <person name="Ng K.K.S."/>
            <person name="Kobayashi M.J."/>
            <person name="Fawcett J.A."/>
            <person name="Hatakeyama M."/>
            <person name="Paape T."/>
            <person name="Ng C.H."/>
            <person name="Ang C.C."/>
            <person name="Tnah L.H."/>
            <person name="Lee C.T."/>
            <person name="Nishiyama T."/>
            <person name="Sese J."/>
            <person name="O'Brien M.J."/>
            <person name="Copetti D."/>
            <person name="Mohd Noor M.I."/>
            <person name="Ong R.C."/>
            <person name="Putra M."/>
            <person name="Sireger I.Z."/>
            <person name="Indrioko S."/>
            <person name="Kosugi Y."/>
            <person name="Izuno A."/>
            <person name="Isagi Y."/>
            <person name="Lee S.L."/>
            <person name="Shimizu K.K."/>
        </authorList>
    </citation>
    <scope>NUCLEOTIDE SEQUENCE [LARGE SCALE GENOMIC DNA]</scope>
    <source>
        <strain evidence="14">214</strain>
    </source>
</reference>
<keyword evidence="6" id="KW-0149">Chlorophyll biosynthesis</keyword>
<dbReference type="SUPFAM" id="SSF51569">
    <property type="entry name" value="Aldolase"/>
    <property type="match status" value="1"/>
</dbReference>
<accession>A0AAV5LJX6</accession>
<evidence type="ECO:0000256" key="6">
    <source>
        <dbReference type="ARBA" id="ARBA00023171"/>
    </source>
</evidence>